<keyword evidence="3 7" id="KW-0813">Transport</keyword>
<dbReference type="GO" id="GO:0015031">
    <property type="term" value="P:protein transport"/>
    <property type="evidence" value="ECO:0007669"/>
    <property type="project" value="UniProtKB-KW"/>
</dbReference>
<dbReference type="GO" id="GO:0016192">
    <property type="term" value="P:vesicle-mediated transport"/>
    <property type="evidence" value="ECO:0007669"/>
    <property type="project" value="UniProtKB-KW"/>
</dbReference>
<keyword evidence="7" id="KW-0472">Membrane</keyword>
<evidence type="ECO:0000259" key="10">
    <source>
        <dbReference type="Pfam" id="PF12932"/>
    </source>
</evidence>
<dbReference type="InterPro" id="IPR024340">
    <property type="entry name" value="Sec16_CCD"/>
</dbReference>
<evidence type="ECO:0000256" key="2">
    <source>
        <dbReference type="ARBA" id="ARBA00005927"/>
    </source>
</evidence>
<dbReference type="CDD" id="cd09233">
    <property type="entry name" value="ACE1-Sec16-like"/>
    <property type="match status" value="1"/>
</dbReference>
<feature type="region of interest" description="Disordered" evidence="8">
    <location>
        <begin position="831"/>
        <end position="920"/>
    </location>
</feature>
<dbReference type="GO" id="GO:0006914">
    <property type="term" value="P:autophagy"/>
    <property type="evidence" value="ECO:0007669"/>
    <property type="project" value="UniProtKB-KW"/>
</dbReference>
<dbReference type="Pfam" id="PF12931">
    <property type="entry name" value="TPR_Sec16"/>
    <property type="match status" value="1"/>
</dbReference>
<comment type="function">
    <text evidence="6 7">Involved in the initiation of assembly of the COPII coat required for the formation of transport vesicles from the endoplasmic reticulum (ER) and the selection of cargo molecules. Also involved in autophagy.</text>
</comment>
<comment type="subcellular location">
    <subcellularLocation>
        <location evidence="1">Endoplasmic reticulum membrane</location>
        <topology evidence="1">Peripheral membrane protein</topology>
        <orientation evidence="1">Cytoplasmic side</orientation>
    </subcellularLocation>
</comment>
<feature type="compositionally biased region" description="Low complexity" evidence="8">
    <location>
        <begin position="664"/>
        <end position="678"/>
    </location>
</feature>
<protein>
    <recommendedName>
        <fullName evidence="7">Protein transport protein sec16</fullName>
    </recommendedName>
</protein>
<feature type="compositionally biased region" description="Polar residues" evidence="8">
    <location>
        <begin position="684"/>
        <end position="693"/>
    </location>
</feature>
<feature type="region of interest" description="Disordered" evidence="8">
    <location>
        <begin position="935"/>
        <end position="1052"/>
    </location>
</feature>
<dbReference type="InterPro" id="IPR024298">
    <property type="entry name" value="Sec16_Sec23-bd"/>
</dbReference>
<evidence type="ECO:0000256" key="5">
    <source>
        <dbReference type="ARBA" id="ARBA00022892"/>
    </source>
</evidence>
<evidence type="ECO:0000256" key="6">
    <source>
        <dbReference type="ARBA" id="ARBA00024687"/>
    </source>
</evidence>
<dbReference type="GO" id="GO:0012507">
    <property type="term" value="C:ER to Golgi transport vesicle membrane"/>
    <property type="evidence" value="ECO:0007669"/>
    <property type="project" value="TreeGrafter"/>
</dbReference>
<dbReference type="Proteomes" id="UP001215280">
    <property type="component" value="Unassembled WGS sequence"/>
</dbReference>
<dbReference type="PANTHER" id="PTHR13402:SF6">
    <property type="entry name" value="SECRETORY 16, ISOFORM I"/>
    <property type="match status" value="1"/>
</dbReference>
<dbReference type="PANTHER" id="PTHR13402">
    <property type="entry name" value="RGPR-RELATED"/>
    <property type="match status" value="1"/>
</dbReference>
<organism evidence="11 12">
    <name type="scientific">Mycena maculata</name>
    <dbReference type="NCBI Taxonomy" id="230809"/>
    <lineage>
        <taxon>Eukaryota</taxon>
        <taxon>Fungi</taxon>
        <taxon>Dikarya</taxon>
        <taxon>Basidiomycota</taxon>
        <taxon>Agaricomycotina</taxon>
        <taxon>Agaricomycetes</taxon>
        <taxon>Agaricomycetidae</taxon>
        <taxon>Agaricales</taxon>
        <taxon>Marasmiineae</taxon>
        <taxon>Mycenaceae</taxon>
        <taxon>Mycena</taxon>
    </lineage>
</organism>
<evidence type="ECO:0000256" key="4">
    <source>
        <dbReference type="ARBA" id="ARBA00022824"/>
    </source>
</evidence>
<feature type="domain" description="Sec16 Sec23-binding" evidence="9">
    <location>
        <begin position="309"/>
        <end position="642"/>
    </location>
</feature>
<feature type="compositionally biased region" description="Polar residues" evidence="8">
    <location>
        <begin position="831"/>
        <end position="843"/>
    </location>
</feature>
<dbReference type="Gene3D" id="1.25.40.1030">
    <property type="match status" value="1"/>
</dbReference>
<keyword evidence="4 7" id="KW-0256">Endoplasmic reticulum</keyword>
<feature type="compositionally biased region" description="Low complexity" evidence="8">
    <location>
        <begin position="871"/>
        <end position="882"/>
    </location>
</feature>
<feature type="region of interest" description="Disordered" evidence="8">
    <location>
        <begin position="642"/>
        <end position="795"/>
    </location>
</feature>
<comment type="similarity">
    <text evidence="2 7">Belongs to the SEC16 family.</text>
</comment>
<dbReference type="GO" id="GO:0070973">
    <property type="term" value="P:protein localization to endoplasmic reticulum exit site"/>
    <property type="evidence" value="ECO:0007669"/>
    <property type="project" value="TreeGrafter"/>
</dbReference>
<proteinExistence type="inferred from homology"/>
<name>A0AAD7NTR4_9AGAR</name>
<dbReference type="Pfam" id="PF12932">
    <property type="entry name" value="Sec16"/>
    <property type="match status" value="1"/>
</dbReference>
<dbReference type="GO" id="GO:0070971">
    <property type="term" value="C:endoplasmic reticulum exit site"/>
    <property type="evidence" value="ECO:0007669"/>
    <property type="project" value="UniProtKB-ARBA"/>
</dbReference>
<feature type="compositionally biased region" description="Low complexity" evidence="8">
    <location>
        <begin position="752"/>
        <end position="773"/>
    </location>
</feature>
<evidence type="ECO:0000259" key="9">
    <source>
        <dbReference type="Pfam" id="PF12931"/>
    </source>
</evidence>
<evidence type="ECO:0000256" key="3">
    <source>
        <dbReference type="ARBA" id="ARBA00022448"/>
    </source>
</evidence>
<keyword evidence="12" id="KW-1185">Reference proteome</keyword>
<dbReference type="GO" id="GO:0007030">
    <property type="term" value="P:Golgi organization"/>
    <property type="evidence" value="ECO:0007669"/>
    <property type="project" value="TreeGrafter"/>
</dbReference>
<keyword evidence="5 7" id="KW-0931">ER-Golgi transport</keyword>
<evidence type="ECO:0000256" key="1">
    <source>
        <dbReference type="ARBA" id="ARBA00004397"/>
    </source>
</evidence>
<dbReference type="EMBL" id="JARJLG010000015">
    <property type="protein sequence ID" value="KAJ7774593.1"/>
    <property type="molecule type" value="Genomic_DNA"/>
</dbReference>
<reference evidence="11" key="1">
    <citation type="submission" date="2023-03" db="EMBL/GenBank/DDBJ databases">
        <title>Massive genome expansion in bonnet fungi (Mycena s.s.) driven by repeated elements and novel gene families across ecological guilds.</title>
        <authorList>
            <consortium name="Lawrence Berkeley National Laboratory"/>
            <person name="Harder C.B."/>
            <person name="Miyauchi S."/>
            <person name="Viragh M."/>
            <person name="Kuo A."/>
            <person name="Thoen E."/>
            <person name="Andreopoulos B."/>
            <person name="Lu D."/>
            <person name="Skrede I."/>
            <person name="Drula E."/>
            <person name="Henrissat B."/>
            <person name="Morin E."/>
            <person name="Kohler A."/>
            <person name="Barry K."/>
            <person name="LaButti K."/>
            <person name="Morin E."/>
            <person name="Salamov A."/>
            <person name="Lipzen A."/>
            <person name="Mereny Z."/>
            <person name="Hegedus B."/>
            <person name="Baldrian P."/>
            <person name="Stursova M."/>
            <person name="Weitz H."/>
            <person name="Taylor A."/>
            <person name="Grigoriev I.V."/>
            <person name="Nagy L.G."/>
            <person name="Martin F."/>
            <person name="Kauserud H."/>
        </authorList>
    </citation>
    <scope>NUCLEOTIDE SEQUENCE</scope>
    <source>
        <strain evidence="11">CBHHK188m</strain>
    </source>
</reference>
<feature type="domain" description="Sec16 central conserved" evidence="10">
    <location>
        <begin position="104"/>
        <end position="238"/>
    </location>
</feature>
<accession>A0AAD7NTR4</accession>
<feature type="compositionally biased region" description="Acidic residues" evidence="8">
    <location>
        <begin position="844"/>
        <end position="854"/>
    </location>
</feature>
<keyword evidence="7" id="KW-0653">Protein transport</keyword>
<feature type="compositionally biased region" description="Pro residues" evidence="8">
    <location>
        <begin position="945"/>
        <end position="954"/>
    </location>
</feature>
<feature type="region of interest" description="Disordered" evidence="8">
    <location>
        <begin position="24"/>
        <end position="43"/>
    </location>
</feature>
<dbReference type="GO" id="GO:0005789">
    <property type="term" value="C:endoplasmic reticulum membrane"/>
    <property type="evidence" value="ECO:0007669"/>
    <property type="project" value="UniProtKB-SubCell"/>
</dbReference>
<evidence type="ECO:0000256" key="7">
    <source>
        <dbReference type="RuleBase" id="RU364101"/>
    </source>
</evidence>
<feature type="compositionally biased region" description="Low complexity" evidence="8">
    <location>
        <begin position="785"/>
        <end position="795"/>
    </location>
</feature>
<evidence type="ECO:0000256" key="8">
    <source>
        <dbReference type="SAM" id="MobiDB-lite"/>
    </source>
</evidence>
<evidence type="ECO:0000313" key="11">
    <source>
        <dbReference type="EMBL" id="KAJ7774593.1"/>
    </source>
</evidence>
<comment type="caution">
    <text evidence="11">The sequence shown here is derived from an EMBL/GenBank/DDBJ whole genome shotgun (WGS) entry which is preliminary data.</text>
</comment>
<sequence>MGRVLVLRTALLLRRRGSIYSVASTSPEQPYAPPQYGHGAQQRSESDYGAYVSRYNYGAPNEASPHDPPASQEIIMKPLQPTAYAPSPSLLGANDPLGRTSSRAPVFSFGFGGKLLTCFHGASMNTGFDVALSSRNSTGIQIRQLKNIIPQSALEVSSASYPGPLFSDPGTPTTSLVRTTSSAQSKAKKTKLAKYLTDRAEEISQGIGYLHAGSVEGRQAEGKLVLVNLLKVLVENDGRLSGTPQIDTAVRAALVPALAATSSDSTDGVGSSGFTSIADISYSAGPTLELKNESPIATSILRPSALDKIQDFLLRGERRKAYHYALDERLWAHAMIIASSIDRDSWKETVNEFLRTELGAKGATSVPGGDASQSLVNGREGLRVAYSLYSGQGSASVQELVPQNLLTRAMARLQVPAVSHMTPMTPNFAAPAVANNIPPQSLARWADTAAMMLSSTMTADTSAALTALGDQLLSHQWVEAAHACYLLAPQTSPVGGIGNPSARIVLLGSRSPQVWPGFYKDSDPVIFTEILEFALSLAPPIKGQDAFYGLPHLQAYRFIRAIALAELGELQLASRYCEAITASFSRGSPYFTGSLLDQLKALSDRIVGLDHSDKSGFWKSTPSLDTIGRFLEGRFTKLVTGDVDPATPIEESSKPTDPMAGPFSQYSTISSATSSTSPSPQPSLYNLNSQPARSGSAMGASQPGLKSHAPIDRASSAMDHVRRRPSPPAPRIASANASTTTFAQAPSFGQAYNSYSPNPYSPSMSTPRPTPETTNEEEDTSQEVSWWGSSSYASDSANQTPMAATFMQVDSGISSSSDGFISLMDNASYSVAPSTSKGATSEPSAEEGEDDDDLGFGNSKRAPKKEKGDEATAAAPAATVAPERPDIKPAPAASSGSWLGRWWKRSETTPGPIKASLGEETTFYYDKELKRWVNKKAGAEDAKPAAPPPPPPSRPQTASPGMTGPRTESSTPPPARSASVTDLGAPPPSKGIMRVRSNLAPTPESASMPNSPLRQSSLTPPSPPPGRPKSQASKRAIRSRYVDVFQQEGGAA</sequence>
<dbReference type="AlphaFoldDB" id="A0AAD7NTR4"/>
<evidence type="ECO:0000313" key="12">
    <source>
        <dbReference type="Proteomes" id="UP001215280"/>
    </source>
</evidence>
<keyword evidence="7" id="KW-0072">Autophagy</keyword>
<gene>
    <name evidence="11" type="ORF">DFH07DRAFT_865877</name>
</gene>